<organism evidence="1 2">
    <name type="scientific">Ancylostoma duodenale</name>
    <dbReference type="NCBI Taxonomy" id="51022"/>
    <lineage>
        <taxon>Eukaryota</taxon>
        <taxon>Metazoa</taxon>
        <taxon>Ecdysozoa</taxon>
        <taxon>Nematoda</taxon>
        <taxon>Chromadorea</taxon>
        <taxon>Rhabditida</taxon>
        <taxon>Rhabditina</taxon>
        <taxon>Rhabditomorpha</taxon>
        <taxon>Strongyloidea</taxon>
        <taxon>Ancylostomatidae</taxon>
        <taxon>Ancylostomatinae</taxon>
        <taxon>Ancylostoma</taxon>
    </lineage>
</organism>
<dbReference type="EMBL" id="KN728220">
    <property type="protein sequence ID" value="KIH64145.1"/>
    <property type="molecule type" value="Genomic_DNA"/>
</dbReference>
<accession>A0A0C2GS55</accession>
<sequence>MEFHKSYLLNDECEVEKEFITEKKHYKVEEDYERKEDFVDIFEEDTRKERMEKDEEILERTHVMEFSHRVCFSLEPVRVCRKNEEMDEVIDKKVRFTCLPRNSHEARQLLHKVHNKVLNLHGYPVSFVETIQVPRTCVVY</sequence>
<protein>
    <submittedName>
        <fullName evidence="1">Uncharacterized protein</fullName>
    </submittedName>
</protein>
<keyword evidence="2" id="KW-1185">Reference proteome</keyword>
<name>A0A0C2GS55_9BILA</name>
<evidence type="ECO:0000313" key="2">
    <source>
        <dbReference type="Proteomes" id="UP000054047"/>
    </source>
</evidence>
<proteinExistence type="predicted"/>
<evidence type="ECO:0000313" key="1">
    <source>
        <dbReference type="EMBL" id="KIH64145.1"/>
    </source>
</evidence>
<dbReference type="AlphaFoldDB" id="A0A0C2GS55"/>
<dbReference type="OrthoDB" id="5852855at2759"/>
<gene>
    <name evidence="1" type="ORF">ANCDUO_05547</name>
</gene>
<reference evidence="1 2" key="1">
    <citation type="submission" date="2013-12" db="EMBL/GenBank/DDBJ databases">
        <title>Draft genome of the parsitic nematode Ancylostoma duodenale.</title>
        <authorList>
            <person name="Mitreva M."/>
        </authorList>
    </citation>
    <scope>NUCLEOTIDE SEQUENCE [LARGE SCALE GENOMIC DNA]</scope>
    <source>
        <strain evidence="1 2">Zhejiang</strain>
    </source>
</reference>
<dbReference type="Proteomes" id="UP000054047">
    <property type="component" value="Unassembled WGS sequence"/>
</dbReference>